<evidence type="ECO:0000313" key="5">
    <source>
        <dbReference type="Proteomes" id="UP001331761"/>
    </source>
</evidence>
<sequence>MWSSSCIPVIILLLCQESVELNPLCTPKRGSDAEFVVDFVFFIDHMLGQDAVDRIKYLYKAISCEVPASRRYHLATVDMTADTATVTPWKSSKTFPETLEGGKEAGQFSLFLLTWNTEIPSTTAPPATSVVSTTNEATSVVITTNEATSTVAKTTEASTPLETTEAITSRQQKSSSIEPKTSLTSESILTTPADTTVRPRREFKVLWRKTQTKAAPSRSNEEPSEDGAAQEPLIDEERSSGIQVFHAEKSAGQQPSGSSSGTHHKSQYKPYFIPLLILIIILALIIIFLLICIICLMKLEEKEDYKSEPSSRPSEKKPLLSKSEGTDTKTPKKSPSKKKPEPAPIMVPPPEEEPREEPQPPRDTDSANFAPIIISGKPRKERSHGEGGPGAPGACDQRGGDGQREASEGKGSRDATQDQQAPPAPIKETGSSKERENMPKISTDHMF</sequence>
<feature type="region of interest" description="Disordered" evidence="1">
    <location>
        <begin position="303"/>
        <end position="447"/>
    </location>
</feature>
<evidence type="ECO:0000313" key="4">
    <source>
        <dbReference type="EMBL" id="KAK5966258.1"/>
    </source>
</evidence>
<dbReference type="AlphaFoldDB" id="A0AAN8IEE6"/>
<feature type="transmembrane region" description="Helical" evidence="2">
    <location>
        <begin position="271"/>
        <end position="297"/>
    </location>
</feature>
<keyword evidence="5" id="KW-1185">Reference proteome</keyword>
<keyword evidence="2" id="KW-0472">Membrane</keyword>
<dbReference type="EMBL" id="WIXE01023665">
    <property type="protein sequence ID" value="KAK5966258.1"/>
    <property type="molecule type" value="Genomic_DNA"/>
</dbReference>
<name>A0AAN8IEE6_TRICO</name>
<dbReference type="Proteomes" id="UP001331761">
    <property type="component" value="Unassembled WGS sequence"/>
</dbReference>
<evidence type="ECO:0000256" key="2">
    <source>
        <dbReference type="SAM" id="Phobius"/>
    </source>
</evidence>
<feature type="compositionally biased region" description="Basic and acidic residues" evidence="1">
    <location>
        <begin position="430"/>
        <end position="447"/>
    </location>
</feature>
<reference evidence="4 5" key="1">
    <citation type="submission" date="2019-10" db="EMBL/GenBank/DDBJ databases">
        <title>Assembly and Annotation for the nematode Trichostrongylus colubriformis.</title>
        <authorList>
            <person name="Martin J."/>
        </authorList>
    </citation>
    <scope>NUCLEOTIDE SEQUENCE [LARGE SCALE GENOMIC DNA]</scope>
    <source>
        <strain evidence="4">G859</strain>
        <tissue evidence="4">Whole worm</tissue>
    </source>
</reference>
<keyword evidence="2" id="KW-1133">Transmembrane helix</keyword>
<accession>A0AAN8IEE6</accession>
<gene>
    <name evidence="4" type="ORF">GCK32_004924</name>
</gene>
<feature type="compositionally biased region" description="Basic and acidic residues" evidence="1">
    <location>
        <begin position="398"/>
        <end position="416"/>
    </location>
</feature>
<feature type="region of interest" description="Disordered" evidence="1">
    <location>
        <begin position="151"/>
        <end position="195"/>
    </location>
</feature>
<feature type="region of interest" description="Disordered" evidence="1">
    <location>
        <begin position="208"/>
        <end position="231"/>
    </location>
</feature>
<protein>
    <submittedName>
        <fullName evidence="4">Uncharacterized protein</fullName>
    </submittedName>
</protein>
<feature type="chain" id="PRO_5042834799" evidence="3">
    <location>
        <begin position="22"/>
        <end position="447"/>
    </location>
</feature>
<comment type="caution">
    <text evidence="4">The sequence shown here is derived from an EMBL/GenBank/DDBJ whole genome shotgun (WGS) entry which is preliminary data.</text>
</comment>
<feature type="signal peptide" evidence="3">
    <location>
        <begin position="1"/>
        <end position="21"/>
    </location>
</feature>
<feature type="compositionally biased region" description="Basic and acidic residues" evidence="1">
    <location>
        <begin position="356"/>
        <end position="365"/>
    </location>
</feature>
<organism evidence="4 5">
    <name type="scientific">Trichostrongylus colubriformis</name>
    <name type="common">Black scour worm</name>
    <dbReference type="NCBI Taxonomy" id="6319"/>
    <lineage>
        <taxon>Eukaryota</taxon>
        <taxon>Metazoa</taxon>
        <taxon>Ecdysozoa</taxon>
        <taxon>Nematoda</taxon>
        <taxon>Chromadorea</taxon>
        <taxon>Rhabditida</taxon>
        <taxon>Rhabditina</taxon>
        <taxon>Rhabditomorpha</taxon>
        <taxon>Strongyloidea</taxon>
        <taxon>Trichostrongylidae</taxon>
        <taxon>Trichostrongylus</taxon>
    </lineage>
</organism>
<feature type="compositionally biased region" description="Polar residues" evidence="1">
    <location>
        <begin position="151"/>
        <end position="194"/>
    </location>
</feature>
<keyword evidence="2" id="KW-0812">Transmembrane</keyword>
<feature type="compositionally biased region" description="Basic and acidic residues" evidence="1">
    <location>
        <begin position="303"/>
        <end position="330"/>
    </location>
</feature>
<keyword evidence="3" id="KW-0732">Signal</keyword>
<evidence type="ECO:0000256" key="3">
    <source>
        <dbReference type="SAM" id="SignalP"/>
    </source>
</evidence>
<evidence type="ECO:0000256" key="1">
    <source>
        <dbReference type="SAM" id="MobiDB-lite"/>
    </source>
</evidence>
<proteinExistence type="predicted"/>